<protein>
    <submittedName>
        <fullName evidence="2">Uncharacterized protein</fullName>
    </submittedName>
</protein>
<evidence type="ECO:0000313" key="2">
    <source>
        <dbReference type="EMBL" id="TYS61950.1"/>
    </source>
</evidence>
<feature type="transmembrane region" description="Helical" evidence="1">
    <location>
        <begin position="7"/>
        <end position="26"/>
    </location>
</feature>
<gene>
    <name evidence="2" type="ORF">FZD47_17830</name>
</gene>
<comment type="caution">
    <text evidence="2">The sequence shown here is derived from an EMBL/GenBank/DDBJ whole genome shotgun (WGS) entry which is preliminary data.</text>
</comment>
<dbReference type="EMBL" id="VTES01000005">
    <property type="protein sequence ID" value="TYS61950.1"/>
    <property type="molecule type" value="Genomic_DNA"/>
</dbReference>
<accession>A0A5D4SF97</accession>
<keyword evidence="1" id="KW-0472">Membrane</keyword>
<keyword evidence="1" id="KW-0812">Transmembrane</keyword>
<keyword evidence="1" id="KW-1133">Transmembrane helix</keyword>
<proteinExistence type="predicted"/>
<reference evidence="2 3" key="1">
    <citation type="submission" date="2019-08" db="EMBL/GenBank/DDBJ databases">
        <title>Bacillus genomes from the desert of Cuatro Cienegas, Coahuila.</title>
        <authorList>
            <person name="Olmedo-Alvarez G."/>
        </authorList>
    </citation>
    <scope>NUCLEOTIDE SEQUENCE [LARGE SCALE GENOMIC DNA]</scope>
    <source>
        <strain evidence="2 3">CH37_1T</strain>
    </source>
</reference>
<name>A0A5D4SF97_9BACI</name>
<evidence type="ECO:0000256" key="1">
    <source>
        <dbReference type="SAM" id="Phobius"/>
    </source>
</evidence>
<dbReference type="Proteomes" id="UP000323732">
    <property type="component" value="Unassembled WGS sequence"/>
</dbReference>
<sequence>MKKVRYILGILIITIVVFIFAGKLHYPSLPVEDVSANEAIDKLKESDRKITEISVDGDFLWYITRSEDKGISIADEYTKQMVASYGWEFKEKDGAGLFFEKEGKRLIATTQMWTENYVLVKIPSDFK</sequence>
<dbReference type="RefSeq" id="WP_148950436.1">
    <property type="nucleotide sequence ID" value="NZ_VTES01000005.1"/>
</dbReference>
<organism evidence="2 3">
    <name type="scientific">Bacillus infantis</name>
    <dbReference type="NCBI Taxonomy" id="324767"/>
    <lineage>
        <taxon>Bacteria</taxon>
        <taxon>Bacillati</taxon>
        <taxon>Bacillota</taxon>
        <taxon>Bacilli</taxon>
        <taxon>Bacillales</taxon>
        <taxon>Bacillaceae</taxon>
        <taxon>Bacillus</taxon>
    </lineage>
</organism>
<evidence type="ECO:0000313" key="3">
    <source>
        <dbReference type="Proteomes" id="UP000323732"/>
    </source>
</evidence>
<dbReference type="AlphaFoldDB" id="A0A5D4SF97"/>